<keyword evidence="4 8" id="KW-0812">Transmembrane</keyword>
<keyword evidence="11" id="KW-1185">Reference proteome</keyword>
<evidence type="ECO:0000313" key="11">
    <source>
        <dbReference type="Proteomes" id="UP000019225"/>
    </source>
</evidence>
<proteinExistence type="inferred from homology"/>
<comment type="similarity">
    <text evidence="2">Belongs to the DedA family.</text>
</comment>
<evidence type="ECO:0000313" key="10">
    <source>
        <dbReference type="EMBL" id="AHH93638.1"/>
    </source>
</evidence>
<sequence length="201" mass="20666">MSVPDTVAAALGLVFLVALVPFAPTEPVLISCGVLAASGKLPLPAVVLVASVACVLSDLINYSVGRKLGLPAMNRFRRRSAGAAVLDWTTARLASTGEPILIAARWLPAGGTIGAVLCGSLRFPLRRFLTASAIGCTLWCLYATALGYIGGTLTDDNLVLALLVSLGVGALISVPTGMALRRAQQHAPEPDPQPALQLVGS</sequence>
<evidence type="ECO:0000256" key="8">
    <source>
        <dbReference type="SAM" id="Phobius"/>
    </source>
</evidence>
<dbReference type="Pfam" id="PF09335">
    <property type="entry name" value="VTT_dom"/>
    <property type="match status" value="1"/>
</dbReference>
<evidence type="ECO:0000256" key="3">
    <source>
        <dbReference type="ARBA" id="ARBA00022475"/>
    </source>
</evidence>
<feature type="domain" description="VTT" evidence="9">
    <location>
        <begin position="24"/>
        <end position="148"/>
    </location>
</feature>
<protein>
    <recommendedName>
        <fullName evidence="9">VTT domain-containing protein</fullName>
    </recommendedName>
</protein>
<organism evidence="10 11">
    <name type="scientific">Kutzneria albida DSM 43870</name>
    <dbReference type="NCBI Taxonomy" id="1449976"/>
    <lineage>
        <taxon>Bacteria</taxon>
        <taxon>Bacillati</taxon>
        <taxon>Actinomycetota</taxon>
        <taxon>Actinomycetes</taxon>
        <taxon>Pseudonocardiales</taxon>
        <taxon>Pseudonocardiaceae</taxon>
        <taxon>Kutzneria</taxon>
    </lineage>
</organism>
<gene>
    <name evidence="10" type="ORF">KALB_261</name>
</gene>
<dbReference type="STRING" id="1449976.KALB_261"/>
<dbReference type="Proteomes" id="UP000019225">
    <property type="component" value="Chromosome"/>
</dbReference>
<dbReference type="PANTHER" id="PTHR42709:SF6">
    <property type="entry name" value="UNDECAPRENYL PHOSPHATE TRANSPORTER A"/>
    <property type="match status" value="1"/>
</dbReference>
<evidence type="ECO:0000256" key="4">
    <source>
        <dbReference type="ARBA" id="ARBA00022692"/>
    </source>
</evidence>
<evidence type="ECO:0000256" key="6">
    <source>
        <dbReference type="ARBA" id="ARBA00023136"/>
    </source>
</evidence>
<dbReference type="KEGG" id="kal:KALB_261"/>
<dbReference type="OrthoDB" id="3693767at2"/>
<dbReference type="RefSeq" id="WP_025353922.1">
    <property type="nucleotide sequence ID" value="NZ_CP007155.1"/>
</dbReference>
<comment type="subcellular location">
    <subcellularLocation>
        <location evidence="1">Cell membrane</location>
        <topology evidence="1">Multi-pass membrane protein</topology>
    </subcellularLocation>
</comment>
<evidence type="ECO:0000256" key="2">
    <source>
        <dbReference type="ARBA" id="ARBA00010792"/>
    </source>
</evidence>
<dbReference type="HOGENOM" id="CLU_044208_2_2_11"/>
<feature type="transmembrane region" description="Helical" evidence="8">
    <location>
        <begin position="128"/>
        <end position="151"/>
    </location>
</feature>
<evidence type="ECO:0000256" key="1">
    <source>
        <dbReference type="ARBA" id="ARBA00004651"/>
    </source>
</evidence>
<feature type="transmembrane region" description="Helical" evidence="8">
    <location>
        <begin position="157"/>
        <end position="180"/>
    </location>
</feature>
<evidence type="ECO:0000256" key="5">
    <source>
        <dbReference type="ARBA" id="ARBA00022989"/>
    </source>
</evidence>
<dbReference type="GO" id="GO:0005886">
    <property type="term" value="C:plasma membrane"/>
    <property type="evidence" value="ECO:0007669"/>
    <property type="project" value="UniProtKB-SubCell"/>
</dbReference>
<dbReference type="InterPro" id="IPR051311">
    <property type="entry name" value="DedA_domain"/>
</dbReference>
<dbReference type="AlphaFoldDB" id="W5VXR4"/>
<name>W5VXR4_9PSEU</name>
<dbReference type="eggNOG" id="COG0586">
    <property type="taxonomic scope" value="Bacteria"/>
</dbReference>
<reference evidence="10 11" key="1">
    <citation type="journal article" date="2014" name="BMC Genomics">
        <title>Complete genome sequence of producer of the glycopeptide antibiotic Aculeximycin Kutzneria albida DSM 43870T, a representative of minor genus of Pseudonocardiaceae.</title>
        <authorList>
            <person name="Rebets Y."/>
            <person name="Tokovenko B."/>
            <person name="Lushchyk I."/>
            <person name="Ruckert C."/>
            <person name="Zaburannyi N."/>
            <person name="Bechthold A."/>
            <person name="Kalinowski J."/>
            <person name="Luzhetskyy A."/>
        </authorList>
    </citation>
    <scope>NUCLEOTIDE SEQUENCE [LARGE SCALE GENOMIC DNA]</scope>
    <source>
        <strain evidence="10">DSM 43870</strain>
    </source>
</reference>
<dbReference type="PANTHER" id="PTHR42709">
    <property type="entry name" value="ALKALINE PHOSPHATASE LIKE PROTEIN"/>
    <property type="match status" value="1"/>
</dbReference>
<accession>W5VXR4</accession>
<keyword evidence="6 8" id="KW-0472">Membrane</keyword>
<evidence type="ECO:0000259" key="9">
    <source>
        <dbReference type="Pfam" id="PF09335"/>
    </source>
</evidence>
<evidence type="ECO:0000256" key="7">
    <source>
        <dbReference type="SAM" id="MobiDB-lite"/>
    </source>
</evidence>
<feature type="transmembrane region" description="Helical" evidence="8">
    <location>
        <begin position="46"/>
        <end position="65"/>
    </location>
</feature>
<dbReference type="EMBL" id="CP007155">
    <property type="protein sequence ID" value="AHH93638.1"/>
    <property type="molecule type" value="Genomic_DNA"/>
</dbReference>
<keyword evidence="3" id="KW-1003">Cell membrane</keyword>
<feature type="region of interest" description="Disordered" evidence="7">
    <location>
        <begin position="182"/>
        <end position="201"/>
    </location>
</feature>
<dbReference type="InterPro" id="IPR032816">
    <property type="entry name" value="VTT_dom"/>
</dbReference>
<keyword evidence="5 8" id="KW-1133">Transmembrane helix</keyword>